<protein>
    <recommendedName>
        <fullName evidence="4">histidine kinase</fullName>
        <ecNumber evidence="4">2.7.13.3</ecNumber>
    </recommendedName>
</protein>
<evidence type="ECO:0000256" key="10">
    <source>
        <dbReference type="ARBA" id="ARBA00023012"/>
    </source>
</evidence>
<evidence type="ECO:0000256" key="1">
    <source>
        <dbReference type="ARBA" id="ARBA00000085"/>
    </source>
</evidence>
<comment type="caution">
    <text evidence="15">The sequence shown here is derived from an EMBL/GenBank/DDBJ whole genome shotgun (WGS) entry which is preliminary data.</text>
</comment>
<dbReference type="GO" id="GO:0000155">
    <property type="term" value="F:phosphorelay sensor kinase activity"/>
    <property type="evidence" value="ECO:0007669"/>
    <property type="project" value="InterPro"/>
</dbReference>
<comment type="subcellular location">
    <subcellularLocation>
        <location evidence="3">Cell membrane</location>
    </subcellularLocation>
    <subcellularLocation>
        <location evidence="2">Membrane</location>
        <topology evidence="2">Multi-pass membrane protein</topology>
    </subcellularLocation>
</comment>
<dbReference type="Pfam" id="PF00512">
    <property type="entry name" value="HisKA"/>
    <property type="match status" value="1"/>
</dbReference>
<dbReference type="InterPro" id="IPR036097">
    <property type="entry name" value="HisK_dim/P_sf"/>
</dbReference>
<dbReference type="InterPro" id="IPR003661">
    <property type="entry name" value="HisK_dim/P_dom"/>
</dbReference>
<dbReference type="PANTHER" id="PTHR45528:SF8">
    <property type="entry name" value="HISTIDINE KINASE"/>
    <property type="match status" value="1"/>
</dbReference>
<evidence type="ECO:0000256" key="4">
    <source>
        <dbReference type="ARBA" id="ARBA00012438"/>
    </source>
</evidence>
<comment type="catalytic activity">
    <reaction evidence="1">
        <text>ATP + protein L-histidine = ADP + protein N-phospho-L-histidine.</text>
        <dbReference type="EC" id="2.7.13.3"/>
    </reaction>
</comment>
<dbReference type="Gene3D" id="1.10.287.130">
    <property type="match status" value="1"/>
</dbReference>
<proteinExistence type="predicted"/>
<dbReference type="InterPro" id="IPR036890">
    <property type="entry name" value="HATPase_C_sf"/>
</dbReference>
<evidence type="ECO:0000259" key="14">
    <source>
        <dbReference type="PROSITE" id="PS50885"/>
    </source>
</evidence>
<dbReference type="InterPro" id="IPR050398">
    <property type="entry name" value="HssS/ArlS-like"/>
</dbReference>
<keyword evidence="9 12" id="KW-1133">Transmembrane helix</keyword>
<dbReference type="InterPro" id="IPR005467">
    <property type="entry name" value="His_kinase_dom"/>
</dbReference>
<feature type="domain" description="HAMP" evidence="14">
    <location>
        <begin position="253"/>
        <end position="305"/>
    </location>
</feature>
<keyword evidence="5" id="KW-0597">Phosphoprotein</keyword>
<dbReference type="PRINTS" id="PR00344">
    <property type="entry name" value="BCTRLSENSOR"/>
</dbReference>
<name>A0A086ZGG5_9BIFI</name>
<accession>A0A086ZGG5</accession>
<keyword evidence="11 12" id="KW-0472">Membrane</keyword>
<evidence type="ECO:0000256" key="7">
    <source>
        <dbReference type="ARBA" id="ARBA00022692"/>
    </source>
</evidence>
<evidence type="ECO:0000256" key="11">
    <source>
        <dbReference type="ARBA" id="ARBA00023136"/>
    </source>
</evidence>
<evidence type="ECO:0000256" key="5">
    <source>
        <dbReference type="ARBA" id="ARBA00022553"/>
    </source>
</evidence>
<dbReference type="EMBL" id="JGYP01000002">
    <property type="protein sequence ID" value="KFI45615.1"/>
    <property type="molecule type" value="Genomic_DNA"/>
</dbReference>
<organism evidence="15 16">
    <name type="scientific">Bifidobacterium bohemicum DSM 22767</name>
    <dbReference type="NCBI Taxonomy" id="1437606"/>
    <lineage>
        <taxon>Bacteria</taxon>
        <taxon>Bacillati</taxon>
        <taxon>Actinomycetota</taxon>
        <taxon>Actinomycetes</taxon>
        <taxon>Bifidobacteriales</taxon>
        <taxon>Bifidobacteriaceae</taxon>
        <taxon>Bifidobacterium</taxon>
    </lineage>
</organism>
<dbReference type="AlphaFoldDB" id="A0A086ZGG5"/>
<dbReference type="InterPro" id="IPR003594">
    <property type="entry name" value="HATPase_dom"/>
</dbReference>
<dbReference type="EC" id="2.7.13.3" evidence="4"/>
<evidence type="ECO:0000256" key="12">
    <source>
        <dbReference type="SAM" id="Phobius"/>
    </source>
</evidence>
<dbReference type="OrthoDB" id="9786919at2"/>
<evidence type="ECO:0000313" key="16">
    <source>
        <dbReference type="Proteomes" id="UP000029096"/>
    </source>
</evidence>
<dbReference type="PANTHER" id="PTHR45528">
    <property type="entry name" value="SENSOR HISTIDINE KINASE CPXA"/>
    <property type="match status" value="1"/>
</dbReference>
<evidence type="ECO:0000259" key="13">
    <source>
        <dbReference type="PROSITE" id="PS50109"/>
    </source>
</evidence>
<dbReference type="InterPro" id="IPR004358">
    <property type="entry name" value="Sig_transdc_His_kin-like_C"/>
</dbReference>
<evidence type="ECO:0000256" key="8">
    <source>
        <dbReference type="ARBA" id="ARBA00022777"/>
    </source>
</evidence>
<dbReference type="PROSITE" id="PS50885">
    <property type="entry name" value="HAMP"/>
    <property type="match status" value="1"/>
</dbReference>
<dbReference type="eggNOG" id="COG2205">
    <property type="taxonomic scope" value="Bacteria"/>
</dbReference>
<evidence type="ECO:0000256" key="2">
    <source>
        <dbReference type="ARBA" id="ARBA00004141"/>
    </source>
</evidence>
<keyword evidence="8 15" id="KW-0418">Kinase</keyword>
<dbReference type="InterPro" id="IPR003660">
    <property type="entry name" value="HAMP_dom"/>
</dbReference>
<sequence>MDDRNRSVANAATNNALGNAADRVGDDSVSGGRWLRCRRTVHHFEQPIALFNIRYFLYVLLGALLLVLANVVGVPIVFEGSLAYPANYAERNVSRVVKSIAAMTTVDDDAIPSAYRYVLYSDTGTRIGGDITPGMEAGSVEAVKRYFVRYGTDMAHQSVKRSNEKQGNAAGAPADQRIAEAMPMLTSRQENGDTYVVFATAGNQYCVLVYSIMPQWIAKSRRDRLPNPQNLVLLTDAILFVALLVVIGLRSGRVLSRKLQVFSDIANAIGNNDLDFVIPSTNIIEINCTLRAFERMQAALKASLERQWSVEEDQRRQLAVLGHDVKTPITIVRGNVDLLGETDLTDEQRGYLDAVSNAAVQMTDYVDSMARVTSACSDNDVADDAITVPLFLEEIGKQAVGYLRTRGLTLEVDRDDVGAETTGCWQVPQADTLIRAVMNAVSNAADYSPVHASVELRHRIDWVWWRNGGGVADIVDTDEDARAALARRSHADGSHERVPELVVSVCDGGSGFSSKELLHATQWLYRGDESRSVPMDASDAWKHQGIGLAMASDAVKHVGGSLRIENRGDGSGAMVTFSIPLVIGPDGD</sequence>
<dbReference type="Gene3D" id="3.30.565.10">
    <property type="entry name" value="Histidine kinase-like ATPase, C-terminal domain"/>
    <property type="match status" value="1"/>
</dbReference>
<dbReference type="STRING" id="1437606.BBOH_0972"/>
<dbReference type="SMART" id="SM00387">
    <property type="entry name" value="HATPase_c"/>
    <property type="match status" value="1"/>
</dbReference>
<evidence type="ECO:0000256" key="3">
    <source>
        <dbReference type="ARBA" id="ARBA00004236"/>
    </source>
</evidence>
<dbReference type="Proteomes" id="UP000029096">
    <property type="component" value="Unassembled WGS sequence"/>
</dbReference>
<evidence type="ECO:0000256" key="6">
    <source>
        <dbReference type="ARBA" id="ARBA00022679"/>
    </source>
</evidence>
<dbReference type="SMART" id="SM00388">
    <property type="entry name" value="HisKA"/>
    <property type="match status" value="1"/>
</dbReference>
<dbReference type="SUPFAM" id="SSF55874">
    <property type="entry name" value="ATPase domain of HSP90 chaperone/DNA topoisomerase II/histidine kinase"/>
    <property type="match status" value="1"/>
</dbReference>
<evidence type="ECO:0000313" key="15">
    <source>
        <dbReference type="EMBL" id="KFI45615.1"/>
    </source>
</evidence>
<evidence type="ECO:0000256" key="9">
    <source>
        <dbReference type="ARBA" id="ARBA00022989"/>
    </source>
</evidence>
<dbReference type="PROSITE" id="PS50109">
    <property type="entry name" value="HIS_KIN"/>
    <property type="match status" value="1"/>
</dbReference>
<keyword evidence="6 15" id="KW-0808">Transferase</keyword>
<dbReference type="CDD" id="cd00082">
    <property type="entry name" value="HisKA"/>
    <property type="match status" value="1"/>
</dbReference>
<dbReference type="SUPFAM" id="SSF47384">
    <property type="entry name" value="Homodimeric domain of signal transducing histidine kinase"/>
    <property type="match status" value="1"/>
</dbReference>
<dbReference type="RefSeq" id="WP_033521324.1">
    <property type="nucleotide sequence ID" value="NZ_JDUS01000006.1"/>
</dbReference>
<dbReference type="GO" id="GO:0005886">
    <property type="term" value="C:plasma membrane"/>
    <property type="evidence" value="ECO:0007669"/>
    <property type="project" value="UniProtKB-SubCell"/>
</dbReference>
<keyword evidence="16" id="KW-1185">Reference proteome</keyword>
<reference evidence="15 16" key="1">
    <citation type="submission" date="2014-03" db="EMBL/GenBank/DDBJ databases">
        <title>Genomics of Bifidobacteria.</title>
        <authorList>
            <person name="Ventura M."/>
            <person name="Milani C."/>
            <person name="Lugli G.A."/>
        </authorList>
    </citation>
    <scope>NUCLEOTIDE SEQUENCE [LARGE SCALE GENOMIC DNA]</scope>
    <source>
        <strain evidence="15 16">DSM 22767</strain>
    </source>
</reference>
<dbReference type="Gene3D" id="6.10.340.10">
    <property type="match status" value="1"/>
</dbReference>
<keyword evidence="10" id="KW-0902">Two-component regulatory system</keyword>
<keyword evidence="7 12" id="KW-0812">Transmembrane</keyword>
<feature type="domain" description="Histidine kinase" evidence="13">
    <location>
        <begin position="320"/>
        <end position="583"/>
    </location>
</feature>
<feature type="transmembrane region" description="Helical" evidence="12">
    <location>
        <begin position="55"/>
        <end position="78"/>
    </location>
</feature>
<feature type="transmembrane region" description="Helical" evidence="12">
    <location>
        <begin position="230"/>
        <end position="249"/>
    </location>
</feature>
<gene>
    <name evidence="15" type="ORF">BBOH_0972</name>
</gene>
<feature type="transmembrane region" description="Helical" evidence="12">
    <location>
        <begin position="195"/>
        <end position="218"/>
    </location>
</feature>